<dbReference type="EMBL" id="SOAW01000001">
    <property type="protein sequence ID" value="TDT33559.1"/>
    <property type="molecule type" value="Genomic_DNA"/>
</dbReference>
<organism evidence="1 2">
    <name type="scientific">Naumannella halotolerans</name>
    <dbReference type="NCBI Taxonomy" id="993414"/>
    <lineage>
        <taxon>Bacteria</taxon>
        <taxon>Bacillati</taxon>
        <taxon>Actinomycetota</taxon>
        <taxon>Actinomycetes</taxon>
        <taxon>Propionibacteriales</taxon>
        <taxon>Propionibacteriaceae</taxon>
        <taxon>Naumannella</taxon>
    </lineage>
</organism>
<sequence>MAERRRQFPGALYRIPEQEVLSAALTRRNSRGLIDIDLSRRDGRSGVGQGERSRVG</sequence>
<dbReference type="Proteomes" id="UP000295371">
    <property type="component" value="Unassembled WGS sequence"/>
</dbReference>
<protein>
    <submittedName>
        <fullName evidence="1">Uncharacterized protein</fullName>
    </submittedName>
</protein>
<evidence type="ECO:0000313" key="2">
    <source>
        <dbReference type="Proteomes" id="UP000295371"/>
    </source>
</evidence>
<reference evidence="1 2" key="1">
    <citation type="submission" date="2019-03" db="EMBL/GenBank/DDBJ databases">
        <title>Genomic Encyclopedia of Archaeal and Bacterial Type Strains, Phase II (KMG-II): from individual species to whole genera.</title>
        <authorList>
            <person name="Goeker M."/>
        </authorList>
    </citation>
    <scope>NUCLEOTIDE SEQUENCE [LARGE SCALE GENOMIC DNA]</scope>
    <source>
        <strain evidence="1 2">DSM 24323</strain>
    </source>
</reference>
<name>A0A4R7JAX5_9ACTN</name>
<accession>A0A4R7JAX5</accession>
<dbReference type="AlphaFoldDB" id="A0A4R7JAX5"/>
<comment type="caution">
    <text evidence="1">The sequence shown here is derived from an EMBL/GenBank/DDBJ whole genome shotgun (WGS) entry which is preliminary data.</text>
</comment>
<keyword evidence="2" id="KW-1185">Reference proteome</keyword>
<evidence type="ECO:0000313" key="1">
    <source>
        <dbReference type="EMBL" id="TDT33559.1"/>
    </source>
</evidence>
<gene>
    <name evidence="1" type="ORF">CLV29_1181</name>
</gene>
<proteinExistence type="predicted"/>